<dbReference type="InterPro" id="IPR027824">
    <property type="entry name" value="DUF4469"/>
</dbReference>
<comment type="caution">
    <text evidence="2">The sequence shown here is derived from an EMBL/GenBank/DDBJ whole genome shotgun (WGS) entry which is preliminary data.</text>
</comment>
<feature type="domain" description="DUF4469" evidence="1">
    <location>
        <begin position="1"/>
        <end position="30"/>
    </location>
</feature>
<sequence>MPADLPAGDYVLRIVTQFSTANMLLKEPRIYNFDYILAVG</sequence>
<organism evidence="2">
    <name type="scientific">bioreactor metagenome</name>
    <dbReference type="NCBI Taxonomy" id="1076179"/>
    <lineage>
        <taxon>unclassified sequences</taxon>
        <taxon>metagenomes</taxon>
        <taxon>ecological metagenomes</taxon>
    </lineage>
</organism>
<evidence type="ECO:0000313" key="2">
    <source>
        <dbReference type="EMBL" id="MPN44831.1"/>
    </source>
</evidence>
<gene>
    <name evidence="2" type="ORF">SDC9_192398</name>
</gene>
<dbReference type="AlphaFoldDB" id="A0A645I0L5"/>
<dbReference type="EMBL" id="VSSQ01104262">
    <property type="protein sequence ID" value="MPN44831.1"/>
    <property type="molecule type" value="Genomic_DNA"/>
</dbReference>
<reference evidence="2" key="1">
    <citation type="submission" date="2019-08" db="EMBL/GenBank/DDBJ databases">
        <authorList>
            <person name="Kucharzyk K."/>
            <person name="Murdoch R.W."/>
            <person name="Higgins S."/>
            <person name="Loffler F."/>
        </authorList>
    </citation>
    <scope>NUCLEOTIDE SEQUENCE</scope>
</reference>
<protein>
    <recommendedName>
        <fullName evidence="1">DUF4469 domain-containing protein</fullName>
    </recommendedName>
</protein>
<proteinExistence type="predicted"/>
<evidence type="ECO:0000259" key="1">
    <source>
        <dbReference type="Pfam" id="PF14734"/>
    </source>
</evidence>
<accession>A0A645I0L5</accession>
<dbReference type="Gene3D" id="2.70.50.70">
    <property type="match status" value="1"/>
</dbReference>
<name>A0A645I0L5_9ZZZZ</name>
<dbReference type="Pfam" id="PF14734">
    <property type="entry name" value="DUF4469"/>
    <property type="match status" value="1"/>
</dbReference>